<accession>A0A4Y2GX06</accession>
<comment type="caution">
    <text evidence="1">The sequence shown here is derived from an EMBL/GenBank/DDBJ whole genome shotgun (WGS) entry which is preliminary data.</text>
</comment>
<name>A0A4Y2GX06_ARAVE</name>
<dbReference type="EMBL" id="BGPR01001586">
    <property type="protein sequence ID" value="GBM57256.1"/>
    <property type="molecule type" value="Genomic_DNA"/>
</dbReference>
<dbReference type="Proteomes" id="UP000499080">
    <property type="component" value="Unassembled WGS sequence"/>
</dbReference>
<organism evidence="1 2">
    <name type="scientific">Araneus ventricosus</name>
    <name type="common">Orbweaver spider</name>
    <name type="synonym">Epeira ventricosa</name>
    <dbReference type="NCBI Taxonomy" id="182803"/>
    <lineage>
        <taxon>Eukaryota</taxon>
        <taxon>Metazoa</taxon>
        <taxon>Ecdysozoa</taxon>
        <taxon>Arthropoda</taxon>
        <taxon>Chelicerata</taxon>
        <taxon>Arachnida</taxon>
        <taxon>Araneae</taxon>
        <taxon>Araneomorphae</taxon>
        <taxon>Entelegynae</taxon>
        <taxon>Araneoidea</taxon>
        <taxon>Araneidae</taxon>
        <taxon>Araneus</taxon>
    </lineage>
</organism>
<keyword evidence="2" id="KW-1185">Reference proteome</keyword>
<reference evidence="1 2" key="1">
    <citation type="journal article" date="2019" name="Sci. Rep.">
        <title>Orb-weaving spider Araneus ventricosus genome elucidates the spidroin gene catalogue.</title>
        <authorList>
            <person name="Kono N."/>
            <person name="Nakamura H."/>
            <person name="Ohtoshi R."/>
            <person name="Moran D.A.P."/>
            <person name="Shinohara A."/>
            <person name="Yoshida Y."/>
            <person name="Fujiwara M."/>
            <person name="Mori M."/>
            <person name="Tomita M."/>
            <person name="Arakawa K."/>
        </authorList>
    </citation>
    <scope>NUCLEOTIDE SEQUENCE [LARGE SCALE GENOMIC DNA]</scope>
</reference>
<gene>
    <name evidence="1" type="ORF">AVEN_58574_1</name>
</gene>
<evidence type="ECO:0000313" key="1">
    <source>
        <dbReference type="EMBL" id="GBM57256.1"/>
    </source>
</evidence>
<dbReference type="AlphaFoldDB" id="A0A4Y2GX06"/>
<sequence length="103" mass="12000">MIGEDLQKFSESRVMRTIAIGRVPIRNLPKIDSTDDRQIFQLSTKNGLSTLKISKRSAKKLNMSQFGGILNQILIQKQQLEEGLNWDKNVMSRNDEWEQTRFF</sequence>
<proteinExistence type="predicted"/>
<evidence type="ECO:0000313" key="2">
    <source>
        <dbReference type="Proteomes" id="UP000499080"/>
    </source>
</evidence>
<protein>
    <submittedName>
        <fullName evidence="1">Uncharacterized protein</fullName>
    </submittedName>
</protein>